<reference evidence="2 3" key="1">
    <citation type="submission" date="2016-10" db="EMBL/GenBank/DDBJ databases">
        <title>Paenibacillus species isolates.</title>
        <authorList>
            <person name="Beno S.M."/>
        </authorList>
    </citation>
    <scope>NUCLEOTIDE SEQUENCE [LARGE SCALE GENOMIC DNA]</scope>
    <source>
        <strain evidence="2 3">FSL H7-0918</strain>
    </source>
</reference>
<dbReference type="RefSeq" id="WP_076135688.1">
    <property type="nucleotide sequence ID" value="NZ_MPTN01000004.1"/>
</dbReference>
<name>A0AB36JH41_9BACL</name>
<evidence type="ECO:0000313" key="3">
    <source>
        <dbReference type="Proteomes" id="UP000187323"/>
    </source>
</evidence>
<gene>
    <name evidence="2" type="ORF">BSK47_15910</name>
</gene>
<comment type="caution">
    <text evidence="2">The sequence shown here is derived from an EMBL/GenBank/DDBJ whole genome shotgun (WGS) entry which is preliminary data.</text>
</comment>
<sequence>MKEEHVASDFLDAIAEKVASKILPTVLKKIEESIPISEDKMVEAEKAAEILGVSKDLIYRLCSQKQIPHVKTGMPGSRRPKMMFSIRSLEEWIRQQERLNCPTWDSRA</sequence>
<dbReference type="AlphaFoldDB" id="A0AB36JH41"/>
<protein>
    <recommendedName>
        <fullName evidence="1">Helix-turn-helix domain-containing protein</fullName>
    </recommendedName>
</protein>
<organism evidence="2 3">
    <name type="scientific">Paenibacillus odorifer</name>
    <dbReference type="NCBI Taxonomy" id="189426"/>
    <lineage>
        <taxon>Bacteria</taxon>
        <taxon>Bacillati</taxon>
        <taxon>Bacillota</taxon>
        <taxon>Bacilli</taxon>
        <taxon>Bacillales</taxon>
        <taxon>Paenibacillaceae</taxon>
        <taxon>Paenibacillus</taxon>
    </lineage>
</organism>
<evidence type="ECO:0000313" key="2">
    <source>
        <dbReference type="EMBL" id="OME19520.1"/>
    </source>
</evidence>
<accession>A0AB36JH41</accession>
<dbReference type="Pfam" id="PF12728">
    <property type="entry name" value="HTH_17"/>
    <property type="match status" value="1"/>
</dbReference>
<evidence type="ECO:0000259" key="1">
    <source>
        <dbReference type="Pfam" id="PF12728"/>
    </source>
</evidence>
<dbReference type="InterPro" id="IPR041657">
    <property type="entry name" value="HTH_17"/>
</dbReference>
<dbReference type="EMBL" id="MPTO01000013">
    <property type="protein sequence ID" value="OME19520.1"/>
    <property type="molecule type" value="Genomic_DNA"/>
</dbReference>
<proteinExistence type="predicted"/>
<feature type="domain" description="Helix-turn-helix" evidence="1">
    <location>
        <begin position="45"/>
        <end position="96"/>
    </location>
</feature>
<dbReference type="Proteomes" id="UP000187323">
    <property type="component" value="Unassembled WGS sequence"/>
</dbReference>